<keyword evidence="2" id="KW-0732">Signal</keyword>
<feature type="region of interest" description="Disordered" evidence="1">
    <location>
        <begin position="188"/>
        <end position="651"/>
    </location>
</feature>
<accession>A0A1Y1K426</accession>
<dbReference type="InterPro" id="IPR002557">
    <property type="entry name" value="Chitin-bd_dom"/>
</dbReference>
<feature type="compositionally biased region" description="Basic and acidic residues" evidence="1">
    <location>
        <begin position="359"/>
        <end position="377"/>
    </location>
</feature>
<name>A0A1Y1K426_PHOPY</name>
<dbReference type="PANTHER" id="PTHR22933:SF40">
    <property type="entry name" value="CUTICULAR PROTEIN ANALOGOUS TO PERITROPHINS 1-H"/>
    <property type="match status" value="1"/>
</dbReference>
<feature type="chain" id="PRO_5011907230" description="Chitin-binding type-2 domain-containing protein" evidence="2">
    <location>
        <begin position="26"/>
        <end position="817"/>
    </location>
</feature>
<dbReference type="Pfam" id="PF01607">
    <property type="entry name" value="CBM_14"/>
    <property type="match status" value="1"/>
</dbReference>
<protein>
    <recommendedName>
        <fullName evidence="3">Chitin-binding type-2 domain-containing protein</fullName>
    </recommendedName>
</protein>
<sequence>MKRPPGLWILLSAGVLCLCLQQGNGLKGTQLIFGKSSTTTSTTETPLDGEEVGDEVAAELAQTAENSTKSNFTGNPQIDYIFDPNLPRELNGYNLSNYPFYNSMPEDIDFKCDGLHDGFYASVPHKCQVYHHCLFGTRYDFLCANYTAFDQKTFICHFVSEVDCNNSHKYWHRNDALYQAATTTTTTVKPTPISISPALTASPRRPPPVRRRRPSRRRPQYDYDDDYEEEERDDYYEEPPRRRRKRPRPRPRPVYDEYDDEYDDDRQERRGSGRRNDERRESERRREYDDRRRYKDERRRDYDDRSRYDKDDDSDYRYDRDRKREDDRKRRPLDGEDSPRYESRRPMEDRYIRHKGNRRPYDDESHEEDRRSVDRPRNSPPQENVQPLVKPNSSSSIYNQPRMAPRIRPPVPKNEQSKFAYKPTAEAASTNAPPKEEKYDDYDYDLPPQRPTPKHKGETERQADRERDTRRGSRPSPNKKIQYDFSDYEDDRSKPVRPQMKPKQEILSREKHNRNRPTTDSYEDSDQDHTSRSKERNVSSKESKHKNEDVPPTTAKESPRDYQETVRVVKRPFLPSRGGSPFSTRGLQPIGAKALDITRHEAASTTEEGPGKDYTVQNGRQFPETGPSQSEVKELPTEEEKSEEEIKPPPTVAKVANRLKYQNPDETESKEELASLPNRPQVQVRFNGKPKEFSTPPRKNPLDINESEYDVTLNDALNPTLPNLPIRNYPTGFSAQNDYYNDNYNRPRYDNYNRSPEGRFQVRAPSQKIESIADPYIGNQPRKYVANVAIPPDPLYQNYRQNSQLTQAHAHGYFPVY</sequence>
<evidence type="ECO:0000259" key="3">
    <source>
        <dbReference type="PROSITE" id="PS50940"/>
    </source>
</evidence>
<dbReference type="Gene3D" id="2.170.140.10">
    <property type="entry name" value="Chitin binding domain"/>
    <property type="match status" value="1"/>
</dbReference>
<proteinExistence type="predicted"/>
<reference evidence="4" key="1">
    <citation type="journal article" date="2016" name="Sci. Rep.">
        <title>Molecular characterization of firefly nuptial gifts: a multi-omics approach sheds light on postcopulatory sexual selection.</title>
        <authorList>
            <person name="Al-Wathiqui N."/>
            <person name="Fallon T.R."/>
            <person name="South A."/>
            <person name="Weng J.K."/>
            <person name="Lewis S.M."/>
        </authorList>
    </citation>
    <scope>NUCLEOTIDE SEQUENCE</scope>
</reference>
<feature type="compositionally biased region" description="Basic residues" evidence="1">
    <location>
        <begin position="241"/>
        <end position="251"/>
    </location>
</feature>
<dbReference type="InterPro" id="IPR052976">
    <property type="entry name" value="Scoloptoxin-like"/>
</dbReference>
<dbReference type="AlphaFoldDB" id="A0A1Y1K426"/>
<feature type="compositionally biased region" description="Acidic residues" evidence="1">
    <location>
        <begin position="256"/>
        <end position="265"/>
    </location>
</feature>
<dbReference type="PANTHER" id="PTHR22933">
    <property type="entry name" value="FI18007P1-RELATED"/>
    <property type="match status" value="1"/>
</dbReference>
<organism evidence="4">
    <name type="scientific">Photinus pyralis</name>
    <name type="common">Common eastern firefly</name>
    <name type="synonym">Lampyris pyralis</name>
    <dbReference type="NCBI Taxonomy" id="7054"/>
    <lineage>
        <taxon>Eukaryota</taxon>
        <taxon>Metazoa</taxon>
        <taxon>Ecdysozoa</taxon>
        <taxon>Arthropoda</taxon>
        <taxon>Hexapoda</taxon>
        <taxon>Insecta</taxon>
        <taxon>Pterygota</taxon>
        <taxon>Neoptera</taxon>
        <taxon>Endopterygota</taxon>
        <taxon>Coleoptera</taxon>
        <taxon>Polyphaga</taxon>
        <taxon>Elateriformia</taxon>
        <taxon>Elateroidea</taxon>
        <taxon>Lampyridae</taxon>
        <taxon>Lampyrinae</taxon>
        <taxon>Photinus</taxon>
    </lineage>
</organism>
<feature type="compositionally biased region" description="Basic and acidic residues" evidence="1">
    <location>
        <begin position="455"/>
        <end position="471"/>
    </location>
</feature>
<dbReference type="SUPFAM" id="SSF57625">
    <property type="entry name" value="Invertebrate chitin-binding proteins"/>
    <property type="match status" value="1"/>
</dbReference>
<dbReference type="SMART" id="SM00494">
    <property type="entry name" value="ChtBD2"/>
    <property type="match status" value="1"/>
</dbReference>
<evidence type="ECO:0000313" key="4">
    <source>
        <dbReference type="EMBL" id="JAV53617.1"/>
    </source>
</evidence>
<feature type="compositionally biased region" description="Polar residues" evidence="1">
    <location>
        <begin position="615"/>
        <end position="630"/>
    </location>
</feature>
<feature type="domain" description="Chitin-binding type-2" evidence="3">
    <location>
        <begin position="109"/>
        <end position="166"/>
    </location>
</feature>
<feature type="signal peptide" evidence="2">
    <location>
        <begin position="1"/>
        <end position="25"/>
    </location>
</feature>
<dbReference type="GO" id="GO:0008061">
    <property type="term" value="F:chitin binding"/>
    <property type="evidence" value="ECO:0007669"/>
    <property type="project" value="InterPro"/>
</dbReference>
<feature type="compositionally biased region" description="Acidic residues" evidence="1">
    <location>
        <begin position="222"/>
        <end position="237"/>
    </location>
</feature>
<feature type="compositionally biased region" description="Basic and acidic residues" evidence="1">
    <location>
        <begin position="266"/>
        <end position="351"/>
    </location>
</feature>
<dbReference type="EMBL" id="GEZM01098949">
    <property type="protein sequence ID" value="JAV53616.1"/>
    <property type="molecule type" value="Transcribed_RNA"/>
</dbReference>
<feature type="compositionally biased region" description="Basic residues" evidence="1">
    <location>
        <begin position="207"/>
        <end position="218"/>
    </location>
</feature>
<feature type="compositionally biased region" description="Basic and acidic residues" evidence="1">
    <location>
        <begin position="527"/>
        <end position="549"/>
    </location>
</feature>
<evidence type="ECO:0000256" key="1">
    <source>
        <dbReference type="SAM" id="MobiDB-lite"/>
    </source>
</evidence>
<dbReference type="EMBL" id="GEZM01098948">
    <property type="protein sequence ID" value="JAV53617.1"/>
    <property type="molecule type" value="Transcribed_RNA"/>
</dbReference>
<dbReference type="PROSITE" id="PS50940">
    <property type="entry name" value="CHIT_BIND_II"/>
    <property type="match status" value="1"/>
</dbReference>
<feature type="compositionally biased region" description="Basic and acidic residues" evidence="1">
    <location>
        <begin position="631"/>
        <end position="647"/>
    </location>
</feature>
<evidence type="ECO:0000256" key="2">
    <source>
        <dbReference type="SAM" id="SignalP"/>
    </source>
</evidence>
<feature type="compositionally biased region" description="Polar residues" evidence="1">
    <location>
        <begin position="380"/>
        <end position="399"/>
    </location>
</feature>
<dbReference type="GO" id="GO:0005576">
    <property type="term" value="C:extracellular region"/>
    <property type="evidence" value="ECO:0007669"/>
    <property type="project" value="InterPro"/>
</dbReference>
<dbReference type="InterPro" id="IPR036508">
    <property type="entry name" value="Chitin-bd_dom_sf"/>
</dbReference>